<evidence type="ECO:0000313" key="2">
    <source>
        <dbReference type="Proteomes" id="UP001153076"/>
    </source>
</evidence>
<dbReference type="PANTHER" id="PTHR33710:SF71">
    <property type="entry name" value="ENDONUCLEASE_EXONUCLEASE_PHOSPHATASE DOMAIN-CONTAINING PROTEIN"/>
    <property type="match status" value="1"/>
</dbReference>
<dbReference type="SUPFAM" id="SSF56219">
    <property type="entry name" value="DNase I-like"/>
    <property type="match status" value="1"/>
</dbReference>
<reference evidence="1" key="1">
    <citation type="submission" date="2022-04" db="EMBL/GenBank/DDBJ databases">
        <title>Carnegiea gigantea Genome sequencing and assembly v2.</title>
        <authorList>
            <person name="Copetti D."/>
            <person name="Sanderson M.J."/>
            <person name="Burquez A."/>
            <person name="Wojciechowski M.F."/>
        </authorList>
    </citation>
    <scope>NUCLEOTIDE SEQUENCE</scope>
    <source>
        <strain evidence="1">SGP5-SGP5p</strain>
        <tissue evidence="1">Aerial part</tissue>
    </source>
</reference>
<organism evidence="1 2">
    <name type="scientific">Carnegiea gigantea</name>
    <dbReference type="NCBI Taxonomy" id="171969"/>
    <lineage>
        <taxon>Eukaryota</taxon>
        <taxon>Viridiplantae</taxon>
        <taxon>Streptophyta</taxon>
        <taxon>Embryophyta</taxon>
        <taxon>Tracheophyta</taxon>
        <taxon>Spermatophyta</taxon>
        <taxon>Magnoliopsida</taxon>
        <taxon>eudicotyledons</taxon>
        <taxon>Gunneridae</taxon>
        <taxon>Pentapetalae</taxon>
        <taxon>Caryophyllales</taxon>
        <taxon>Cactineae</taxon>
        <taxon>Cactaceae</taxon>
        <taxon>Cactoideae</taxon>
        <taxon>Echinocereeae</taxon>
        <taxon>Carnegiea</taxon>
    </lineage>
</organism>
<dbReference type="EMBL" id="JAKOGI010005138">
    <property type="protein sequence ID" value="KAJ8419443.1"/>
    <property type="molecule type" value="Genomic_DNA"/>
</dbReference>
<protein>
    <recommendedName>
        <fullName evidence="3">Endonuclease/exonuclease/phosphatase domain-containing protein</fullName>
    </recommendedName>
</protein>
<accession>A0A9Q1GGJ7</accession>
<gene>
    <name evidence="1" type="ORF">Cgig2_014344</name>
</gene>
<dbReference type="OrthoDB" id="2417874at2759"/>
<name>A0A9Q1GGJ7_9CARY</name>
<dbReference type="PANTHER" id="PTHR33710">
    <property type="entry name" value="BNAC02G09200D PROTEIN"/>
    <property type="match status" value="1"/>
</dbReference>
<proteinExistence type="predicted"/>
<evidence type="ECO:0000313" key="1">
    <source>
        <dbReference type="EMBL" id="KAJ8419443.1"/>
    </source>
</evidence>
<comment type="caution">
    <text evidence="1">The sequence shown here is derived from an EMBL/GenBank/DDBJ whole genome shotgun (WGS) entry which is preliminary data.</text>
</comment>
<evidence type="ECO:0008006" key="3">
    <source>
        <dbReference type="Google" id="ProtNLM"/>
    </source>
</evidence>
<sequence>MGGTDIQDYEVKPFAECLNACDLHEMRGQGPYFTWTNKTVWTRIDRAFTNVYWYDTFDFSQVNYASSGLSDHTSMIITMPGSPKPQKSFQFCDMWVHDPSFKTLTRPQLSPSHDPYKRLLTYLGHTRPTLLKLHRDRYPDLRSHQSFARATLETLQTEAMTYPNDQLLQQREGEARQHYINIVSSMLTLIRQQCKVDWQNYGDDCTKYFFAKTKQRKLASYVCELQDDQGHTHQGFTEVTSILQDYYKALLGPSEVPRTSIDPHAIPLGPTLTTSGPRPHKGIVYAIALAVLYMIWQARNTKIFTQRLLSIPYSFQQCRTQIQHRILFLNKLAGKYNTYIDRLLSG</sequence>
<dbReference type="AlphaFoldDB" id="A0A9Q1GGJ7"/>
<dbReference type="InterPro" id="IPR036691">
    <property type="entry name" value="Endo/exonu/phosph_ase_sf"/>
</dbReference>
<dbReference type="Proteomes" id="UP001153076">
    <property type="component" value="Unassembled WGS sequence"/>
</dbReference>
<keyword evidence="2" id="KW-1185">Reference proteome</keyword>